<protein>
    <submittedName>
        <fullName evidence="3">Protein lap4</fullName>
    </submittedName>
</protein>
<dbReference type="InterPro" id="IPR032675">
    <property type="entry name" value="LRR_dom_sf"/>
</dbReference>
<organism evidence="3 4">
    <name type="scientific">Elysia marginata</name>
    <dbReference type="NCBI Taxonomy" id="1093978"/>
    <lineage>
        <taxon>Eukaryota</taxon>
        <taxon>Metazoa</taxon>
        <taxon>Spiralia</taxon>
        <taxon>Lophotrochozoa</taxon>
        <taxon>Mollusca</taxon>
        <taxon>Gastropoda</taxon>
        <taxon>Heterobranchia</taxon>
        <taxon>Euthyneura</taxon>
        <taxon>Panpulmonata</taxon>
        <taxon>Sacoglossa</taxon>
        <taxon>Placobranchoidea</taxon>
        <taxon>Plakobranchidae</taxon>
        <taxon>Elysia</taxon>
    </lineage>
</organism>
<keyword evidence="4" id="KW-1185">Reference proteome</keyword>
<keyword evidence="1" id="KW-0433">Leucine-rich repeat</keyword>
<gene>
    <name evidence="3" type="ORF">ElyMa_001487400</name>
</gene>
<accession>A0AAV4J3V7</accession>
<dbReference type="EMBL" id="BMAT01002941">
    <property type="protein sequence ID" value="GFS17026.1"/>
    <property type="molecule type" value="Genomic_DNA"/>
</dbReference>
<dbReference type="InterPro" id="IPR025875">
    <property type="entry name" value="Leu-rich_rpt_4"/>
</dbReference>
<proteinExistence type="predicted"/>
<name>A0AAV4J3V7_9GAST</name>
<evidence type="ECO:0000256" key="2">
    <source>
        <dbReference type="ARBA" id="ARBA00022737"/>
    </source>
</evidence>
<dbReference type="AlphaFoldDB" id="A0AAV4J3V7"/>
<feature type="non-terminal residue" evidence="3">
    <location>
        <position position="1"/>
    </location>
</feature>
<dbReference type="SUPFAM" id="SSF52075">
    <property type="entry name" value="Outer arm dynein light chain 1"/>
    <property type="match status" value="1"/>
</dbReference>
<keyword evidence="2" id="KW-0677">Repeat</keyword>
<comment type="caution">
    <text evidence="3">The sequence shown here is derived from an EMBL/GenBank/DDBJ whole genome shotgun (WGS) entry which is preliminary data.</text>
</comment>
<sequence length="125" mass="13947">SLTKLHTLSISNNNLKMFPLALFFCTHLVTLDISSNLLEEISFEDNEITQSLMLTELYLSKNLIRKFPLHLQKAFPRLSKLDVSSPKGPIPLSSSSPSPTFAFKSPMMMQTSLLGILSLMACKSE</sequence>
<evidence type="ECO:0000256" key="1">
    <source>
        <dbReference type="ARBA" id="ARBA00022614"/>
    </source>
</evidence>
<dbReference type="Pfam" id="PF12799">
    <property type="entry name" value="LRR_4"/>
    <property type="match status" value="1"/>
</dbReference>
<dbReference type="Gene3D" id="3.80.10.10">
    <property type="entry name" value="Ribonuclease Inhibitor"/>
    <property type="match status" value="1"/>
</dbReference>
<reference evidence="3 4" key="1">
    <citation type="journal article" date="2021" name="Elife">
        <title>Chloroplast acquisition without the gene transfer in kleptoplastic sea slugs, Plakobranchus ocellatus.</title>
        <authorList>
            <person name="Maeda T."/>
            <person name="Takahashi S."/>
            <person name="Yoshida T."/>
            <person name="Shimamura S."/>
            <person name="Takaki Y."/>
            <person name="Nagai Y."/>
            <person name="Toyoda A."/>
            <person name="Suzuki Y."/>
            <person name="Arimoto A."/>
            <person name="Ishii H."/>
            <person name="Satoh N."/>
            <person name="Nishiyama T."/>
            <person name="Hasebe M."/>
            <person name="Maruyama T."/>
            <person name="Minagawa J."/>
            <person name="Obokata J."/>
            <person name="Shigenobu S."/>
        </authorList>
    </citation>
    <scope>NUCLEOTIDE SEQUENCE [LARGE SCALE GENOMIC DNA]</scope>
</reference>
<dbReference type="Proteomes" id="UP000762676">
    <property type="component" value="Unassembled WGS sequence"/>
</dbReference>
<evidence type="ECO:0000313" key="4">
    <source>
        <dbReference type="Proteomes" id="UP000762676"/>
    </source>
</evidence>
<evidence type="ECO:0000313" key="3">
    <source>
        <dbReference type="EMBL" id="GFS17026.1"/>
    </source>
</evidence>